<proteinExistence type="predicted"/>
<dbReference type="AlphaFoldDB" id="A0AAN1XXF1"/>
<dbReference type="Gene3D" id="3.40.1550.10">
    <property type="entry name" value="CheC-like"/>
    <property type="match status" value="1"/>
</dbReference>
<dbReference type="GO" id="GO:0006935">
    <property type="term" value="P:chemotaxis"/>
    <property type="evidence" value="ECO:0007669"/>
    <property type="project" value="UniProtKB-KW"/>
</dbReference>
<evidence type="ECO:0000259" key="3">
    <source>
        <dbReference type="Pfam" id="PF04509"/>
    </source>
</evidence>
<dbReference type="PANTHER" id="PTHR43693">
    <property type="entry name" value="PROTEIN PHOSPHATASE CHEZ"/>
    <property type="match status" value="1"/>
</dbReference>
<name>A0AAN1XXF1_UNVUL</name>
<dbReference type="RefSeq" id="WP_317997033.1">
    <property type="nucleotide sequence ID" value="NZ_AP025523.1"/>
</dbReference>
<keyword evidence="2" id="KW-0378">Hydrolase</keyword>
<evidence type="ECO:0000313" key="4">
    <source>
        <dbReference type="EMBL" id="BDE06037.1"/>
    </source>
</evidence>
<reference evidence="4 5" key="1">
    <citation type="journal article" date="2022" name="ISME Commun">
        <title>Vulcanimicrobium alpinus gen. nov. sp. nov., the first cultivated representative of the candidate phylum 'Eremiobacterota', is a metabolically versatile aerobic anoxygenic phototroph.</title>
        <authorList>
            <person name="Yabe S."/>
            <person name="Muto K."/>
            <person name="Abe K."/>
            <person name="Yokota A."/>
            <person name="Staudigel H."/>
            <person name="Tebo B.M."/>
        </authorList>
    </citation>
    <scope>NUCLEOTIDE SEQUENCE [LARGE SCALE GENOMIC DNA]</scope>
    <source>
        <strain evidence="4 5">WC8-2</strain>
    </source>
</reference>
<dbReference type="InterPro" id="IPR050992">
    <property type="entry name" value="CheZ_family_phosphatases"/>
</dbReference>
<dbReference type="EMBL" id="AP025523">
    <property type="protein sequence ID" value="BDE06037.1"/>
    <property type="molecule type" value="Genomic_DNA"/>
</dbReference>
<feature type="domain" description="CheC-like protein" evidence="3">
    <location>
        <begin position="11"/>
        <end position="44"/>
    </location>
</feature>
<dbReference type="SUPFAM" id="SSF103039">
    <property type="entry name" value="CheC-like"/>
    <property type="match status" value="1"/>
</dbReference>
<keyword evidence="5" id="KW-1185">Reference proteome</keyword>
<organism evidence="4 5">
    <name type="scientific">Vulcanimicrobium alpinum</name>
    <dbReference type="NCBI Taxonomy" id="3016050"/>
    <lineage>
        <taxon>Bacteria</taxon>
        <taxon>Bacillati</taxon>
        <taxon>Vulcanimicrobiota</taxon>
        <taxon>Vulcanimicrobiia</taxon>
        <taxon>Vulcanimicrobiales</taxon>
        <taxon>Vulcanimicrobiaceae</taxon>
        <taxon>Vulcanimicrobium</taxon>
    </lineage>
</organism>
<evidence type="ECO:0000256" key="1">
    <source>
        <dbReference type="ARBA" id="ARBA00022500"/>
    </source>
</evidence>
<evidence type="ECO:0000313" key="5">
    <source>
        <dbReference type="Proteomes" id="UP001317532"/>
    </source>
</evidence>
<dbReference type="InterPro" id="IPR007597">
    <property type="entry name" value="CheC"/>
</dbReference>
<dbReference type="CDD" id="cd17909">
    <property type="entry name" value="CheC_ClassI"/>
    <property type="match status" value="1"/>
</dbReference>
<dbReference type="KEGG" id="vab:WPS_13130"/>
<gene>
    <name evidence="4" type="primary">cheC44H</name>
    <name evidence="4" type="ORF">WPS_13130</name>
</gene>
<accession>A0AAN1XXF1</accession>
<dbReference type="Proteomes" id="UP001317532">
    <property type="component" value="Chromosome"/>
</dbReference>
<keyword evidence="1" id="KW-0145">Chemotaxis</keyword>
<protein>
    <submittedName>
        <fullName evidence="4">CheY-P-specific phosphatase CheC</fullName>
    </submittedName>
</protein>
<sequence>MNSTAPTLSEIQRDALKEVGNIGAGHAATALSQLLNTTVKLSEPTIDVLKFRDLSSRVGSADRSVAALHMYVRGEAPGQMVVLFDREQAAEFVNVFIKRIIGDIQIFDSIVDSTLKELGNIIAGSYLTALISLTGNNLLPSVPTLSYGTVQQAFRTLMSILPDQDVFLIESQFLDKDKAVSGQFILIPETGSLQPLLSVFGVND</sequence>
<dbReference type="GO" id="GO:0016787">
    <property type="term" value="F:hydrolase activity"/>
    <property type="evidence" value="ECO:0007669"/>
    <property type="project" value="UniProtKB-KW"/>
</dbReference>
<feature type="domain" description="CheC-like protein" evidence="3">
    <location>
        <begin position="110"/>
        <end position="147"/>
    </location>
</feature>
<dbReference type="PANTHER" id="PTHR43693:SF1">
    <property type="entry name" value="PROTEIN PHOSPHATASE CHEZ"/>
    <property type="match status" value="1"/>
</dbReference>
<dbReference type="Pfam" id="PF04509">
    <property type="entry name" value="CheC"/>
    <property type="match status" value="2"/>
</dbReference>
<evidence type="ECO:0000256" key="2">
    <source>
        <dbReference type="ARBA" id="ARBA00022801"/>
    </source>
</evidence>
<dbReference type="InterPro" id="IPR028976">
    <property type="entry name" value="CheC-like_sf"/>
</dbReference>